<reference evidence="2 3" key="1">
    <citation type="submission" date="2020-02" db="EMBL/GenBank/DDBJ databases">
        <authorList>
            <person name="Hogendoorn C."/>
        </authorList>
    </citation>
    <scope>NUCLEOTIDE SEQUENCE [LARGE SCALE GENOMIC DNA]</scope>
    <source>
        <strain evidence="2">R501</strain>
    </source>
</reference>
<dbReference type="PANTHER" id="PTHR33121:SF76">
    <property type="entry name" value="SIGNALING PROTEIN"/>
    <property type="match status" value="1"/>
</dbReference>
<dbReference type="CDD" id="cd01948">
    <property type="entry name" value="EAL"/>
    <property type="match status" value="1"/>
</dbReference>
<keyword evidence="3" id="KW-1185">Reference proteome</keyword>
<dbReference type="Pfam" id="PF00563">
    <property type="entry name" value="EAL"/>
    <property type="match status" value="1"/>
</dbReference>
<feature type="domain" description="EAL" evidence="1">
    <location>
        <begin position="1"/>
        <end position="222"/>
    </location>
</feature>
<dbReference type="KEGG" id="hfv:R50_2726"/>
<gene>
    <name evidence="2" type="ORF">R50_2726</name>
</gene>
<protein>
    <recommendedName>
        <fullName evidence="1">EAL domain-containing protein</fullName>
    </recommendedName>
</protein>
<dbReference type="PROSITE" id="PS50883">
    <property type="entry name" value="EAL"/>
    <property type="match status" value="1"/>
</dbReference>
<dbReference type="InterPro" id="IPR050706">
    <property type="entry name" value="Cyclic-di-GMP_PDE-like"/>
</dbReference>
<dbReference type="AlphaFoldDB" id="A0A6F8ZL69"/>
<dbReference type="PANTHER" id="PTHR33121">
    <property type="entry name" value="CYCLIC DI-GMP PHOSPHODIESTERASE PDEF"/>
    <property type="match status" value="1"/>
</dbReference>
<name>A0A6F8ZL69_9FIRM</name>
<dbReference type="InterPro" id="IPR035919">
    <property type="entry name" value="EAL_sf"/>
</dbReference>
<evidence type="ECO:0000313" key="2">
    <source>
        <dbReference type="EMBL" id="CAB1130215.1"/>
    </source>
</evidence>
<dbReference type="EMBL" id="LR778114">
    <property type="protein sequence ID" value="CAB1130215.1"/>
    <property type="molecule type" value="Genomic_DNA"/>
</dbReference>
<proteinExistence type="predicted"/>
<evidence type="ECO:0000259" key="1">
    <source>
        <dbReference type="PROSITE" id="PS50883"/>
    </source>
</evidence>
<dbReference type="InterPro" id="IPR001633">
    <property type="entry name" value="EAL_dom"/>
</dbReference>
<evidence type="ECO:0000313" key="3">
    <source>
        <dbReference type="Proteomes" id="UP000503399"/>
    </source>
</evidence>
<dbReference type="SMART" id="SM00052">
    <property type="entry name" value="EAL"/>
    <property type="match status" value="1"/>
</dbReference>
<dbReference type="SUPFAM" id="SSF141868">
    <property type="entry name" value="EAL domain-like"/>
    <property type="match status" value="1"/>
</dbReference>
<dbReference type="Proteomes" id="UP000503399">
    <property type="component" value="Chromosome"/>
</dbReference>
<sequence>MVFQPLVALPDGRVVGYEALVRPQAGGRPLPPAVWFHRATAAGMATAADLRCLEALCRTLDAGPAWDGGWLFANVQALTLREAPDQAVALAACLQARTGGRLVLEVGEHMPEPLPTEFWAGLPGVIWALDDFGNGDSDLLRWLALRPAWVKVDRLVLWRALEDAFGQDGLRHLAAWADAHGVRLVAEGVESAEMAALVARLGIGYGQGFWWGRPQAGWQGRG</sequence>
<organism evidence="2 3">
    <name type="scientific">Candidatus Hydrogenisulfobacillus filiaventi</name>
    <dbReference type="NCBI Taxonomy" id="2707344"/>
    <lineage>
        <taxon>Bacteria</taxon>
        <taxon>Bacillati</taxon>
        <taxon>Bacillota</taxon>
        <taxon>Clostridia</taxon>
        <taxon>Eubacteriales</taxon>
        <taxon>Clostridiales Family XVII. Incertae Sedis</taxon>
        <taxon>Candidatus Hydrogenisulfobacillus</taxon>
    </lineage>
</organism>
<accession>A0A6F8ZL69</accession>
<dbReference type="Gene3D" id="3.20.20.450">
    <property type="entry name" value="EAL domain"/>
    <property type="match status" value="1"/>
</dbReference>
<dbReference type="GO" id="GO:0071111">
    <property type="term" value="F:cyclic-guanylate-specific phosphodiesterase activity"/>
    <property type="evidence" value="ECO:0007669"/>
    <property type="project" value="InterPro"/>
</dbReference>